<dbReference type="SMART" id="SM00062">
    <property type="entry name" value="PBPb"/>
    <property type="match status" value="1"/>
</dbReference>
<evidence type="ECO:0000259" key="3">
    <source>
        <dbReference type="SMART" id="SM00062"/>
    </source>
</evidence>
<dbReference type="InterPro" id="IPR001638">
    <property type="entry name" value="Solute-binding_3/MltF_N"/>
</dbReference>
<dbReference type="GO" id="GO:0051470">
    <property type="term" value="P:ectoine transmembrane transport"/>
    <property type="evidence" value="ECO:0007669"/>
    <property type="project" value="InterPro"/>
</dbReference>
<dbReference type="Pfam" id="PF00497">
    <property type="entry name" value="SBP_bac_3"/>
    <property type="match status" value="1"/>
</dbReference>
<dbReference type="EMBL" id="VFPA01000001">
    <property type="protein sequence ID" value="TQM14967.1"/>
    <property type="molecule type" value="Genomic_DNA"/>
</dbReference>
<dbReference type="PANTHER" id="PTHR35936">
    <property type="entry name" value="MEMBRANE-BOUND LYTIC MUREIN TRANSGLYCOSYLASE F"/>
    <property type="match status" value="1"/>
</dbReference>
<dbReference type="Gene3D" id="3.40.190.10">
    <property type="entry name" value="Periplasmic binding protein-like II"/>
    <property type="match status" value="2"/>
</dbReference>
<dbReference type="RefSeq" id="WP_142050045.1">
    <property type="nucleotide sequence ID" value="NZ_VFPA01000001.1"/>
</dbReference>
<dbReference type="PROSITE" id="PS51318">
    <property type="entry name" value="TAT"/>
    <property type="match status" value="1"/>
</dbReference>
<comment type="caution">
    <text evidence="4">The sequence shown here is derived from an EMBL/GenBank/DDBJ whole genome shotgun (WGS) entry which is preliminary data.</text>
</comment>
<dbReference type="NCBIfam" id="TIGR02995">
    <property type="entry name" value="ectoine_ehuB"/>
    <property type="match status" value="1"/>
</dbReference>
<keyword evidence="5" id="KW-1185">Reference proteome</keyword>
<dbReference type="PANTHER" id="PTHR35936:SF17">
    <property type="entry name" value="ARGININE-BINDING EXTRACELLULAR PROTEIN ARTP"/>
    <property type="match status" value="1"/>
</dbReference>
<protein>
    <submittedName>
        <fullName evidence="4">Polar amino acid transport system substrate-binding protein</fullName>
    </submittedName>
</protein>
<feature type="chain" id="PRO_5038918506" evidence="2">
    <location>
        <begin position="17"/>
        <end position="286"/>
    </location>
</feature>
<dbReference type="Proteomes" id="UP000315677">
    <property type="component" value="Unassembled WGS sequence"/>
</dbReference>
<evidence type="ECO:0000313" key="4">
    <source>
        <dbReference type="EMBL" id="TQM14967.1"/>
    </source>
</evidence>
<dbReference type="GO" id="GO:0033294">
    <property type="term" value="F:ectoine binding"/>
    <property type="evidence" value="ECO:0007669"/>
    <property type="project" value="InterPro"/>
</dbReference>
<accession>A0A543E038</accession>
<evidence type="ECO:0000256" key="2">
    <source>
        <dbReference type="SAM" id="SignalP"/>
    </source>
</evidence>
<dbReference type="InterPro" id="IPR014337">
    <property type="entry name" value="Ectoine_EhuB"/>
</dbReference>
<reference evidence="4 5" key="1">
    <citation type="submission" date="2019-06" db="EMBL/GenBank/DDBJ databases">
        <title>Sequencing the genomes of 1000 actinobacteria strains.</title>
        <authorList>
            <person name="Klenk H.-P."/>
        </authorList>
    </citation>
    <scope>NUCLEOTIDE SEQUENCE [LARGE SCALE GENOMIC DNA]</scope>
    <source>
        <strain evidence="4 5">DSM 45301</strain>
    </source>
</reference>
<feature type="signal peptide" evidence="2">
    <location>
        <begin position="1"/>
        <end position="16"/>
    </location>
</feature>
<dbReference type="SUPFAM" id="SSF53850">
    <property type="entry name" value="Periplasmic binding protein-like II"/>
    <property type="match status" value="1"/>
</dbReference>
<name>A0A543E038_9PSEU</name>
<evidence type="ECO:0000313" key="5">
    <source>
        <dbReference type="Proteomes" id="UP000315677"/>
    </source>
</evidence>
<keyword evidence="1 2" id="KW-0732">Signal</keyword>
<dbReference type="InterPro" id="IPR006311">
    <property type="entry name" value="TAT_signal"/>
</dbReference>
<gene>
    <name evidence="4" type="ORF">FB558_1746</name>
</gene>
<organism evidence="4 5">
    <name type="scientific">Pseudonocardia kunmingensis</name>
    <dbReference type="NCBI Taxonomy" id="630975"/>
    <lineage>
        <taxon>Bacteria</taxon>
        <taxon>Bacillati</taxon>
        <taxon>Actinomycetota</taxon>
        <taxon>Actinomycetes</taxon>
        <taxon>Pseudonocardiales</taxon>
        <taxon>Pseudonocardiaceae</taxon>
        <taxon>Pseudonocardia</taxon>
    </lineage>
</organism>
<sequence>MLSRRRLLALTIPAGAAVACSRPAGSTLERARADGAIRVGVSGEQPYSYVDSAGRVTGSQPEVARAVLARLGIDGLAAVRVPFADLIPQLQAGVFDLITAGMTVKPDRCREVAFTRPDFVAPPAFLVQEGNPREIESFRDVARSEVRLAVIAGGVEIDYARAAGVPDDQLEIVDGQSELLRSVAGERVAVGALTRISLLDELRRNPGAGVEVTEAVEPVVGGRPVVPAAAFAVRTGENDFLEAFNAELAALQASGEWLRITEQFGFTRENLPPAGLTTAELCTPRG</sequence>
<proteinExistence type="predicted"/>
<dbReference type="AlphaFoldDB" id="A0A543E038"/>
<evidence type="ECO:0000256" key="1">
    <source>
        <dbReference type="ARBA" id="ARBA00022729"/>
    </source>
</evidence>
<dbReference type="OrthoDB" id="9768183at2"/>
<dbReference type="PROSITE" id="PS51257">
    <property type="entry name" value="PROKAR_LIPOPROTEIN"/>
    <property type="match status" value="1"/>
</dbReference>
<feature type="domain" description="Solute-binding protein family 3/N-terminal" evidence="3">
    <location>
        <begin position="36"/>
        <end position="268"/>
    </location>
</feature>